<keyword evidence="4" id="KW-1185">Reference proteome</keyword>
<dbReference type="InterPro" id="IPR015424">
    <property type="entry name" value="PyrdxlP-dep_Trfase"/>
</dbReference>
<evidence type="ECO:0000256" key="1">
    <source>
        <dbReference type="ARBA" id="ARBA00022898"/>
    </source>
</evidence>
<evidence type="ECO:0000313" key="3">
    <source>
        <dbReference type="EMBL" id="TID18682.1"/>
    </source>
</evidence>
<dbReference type="GO" id="GO:0006520">
    <property type="term" value="P:amino acid metabolic process"/>
    <property type="evidence" value="ECO:0007669"/>
    <property type="project" value="TreeGrafter"/>
</dbReference>
<feature type="domain" description="Aminotransferase class I/classII large" evidence="2">
    <location>
        <begin position="70"/>
        <end position="410"/>
    </location>
</feature>
<evidence type="ECO:0000313" key="4">
    <source>
        <dbReference type="Proteomes" id="UP000298493"/>
    </source>
</evidence>
<dbReference type="InterPro" id="IPR015421">
    <property type="entry name" value="PyrdxlP-dep_Trfase_major"/>
</dbReference>
<dbReference type="AlphaFoldDB" id="A0A4Z1NRD0"/>
<dbReference type="InterPro" id="IPR004839">
    <property type="entry name" value="Aminotransferase_I/II_large"/>
</dbReference>
<proteinExistence type="predicted"/>
<name>A0A4Z1NRD0_9PEZI</name>
<protein>
    <submittedName>
        <fullName evidence="3">Putative classes I and II family</fullName>
    </submittedName>
</protein>
<dbReference type="CDD" id="cd00609">
    <property type="entry name" value="AAT_like"/>
    <property type="match status" value="1"/>
</dbReference>
<dbReference type="STRING" id="86259.A0A4Z1NRD0"/>
<sequence length="417" mass="45697">MSNLSLRGQNYARNVYVSPRGPQNLFHPDKNPDGIVTFADAENFLMQPELISYLNKHARFPSAAASYNQGFTGTLELCNAMANHINTYFAPTLHITAEHLTWAAGVTALIELLTLVLCDEEESILIGSTIYGMFNKDVTTRTASKLEYVKFGSVDQFSPEVVLVYETTLLAAKSAGKKIKALLICNPHNPLGRAFSRETLRGLLDLASRYNIHLISDEIYALSMFPTAGRDAELFTSVLSLETKRPDLVHVLYGMSKDFAGAGLRLGCLISRSPDVHAAVRPITRFGAPSEFSMALATQVLSDASFVKSFFESSSKRLGAAYARTTALLDEAKIPYNRAGNAGFFIWLDLSRYVAGNGSDEWLAESILSKEFEEAGVDMAAGSAYHAEKAGYFRLIFTAEDGRVGEGIKRIRNVLGT</sequence>
<organism evidence="3 4">
    <name type="scientific">Venturia nashicola</name>
    <dbReference type="NCBI Taxonomy" id="86259"/>
    <lineage>
        <taxon>Eukaryota</taxon>
        <taxon>Fungi</taxon>
        <taxon>Dikarya</taxon>
        <taxon>Ascomycota</taxon>
        <taxon>Pezizomycotina</taxon>
        <taxon>Dothideomycetes</taxon>
        <taxon>Pleosporomycetidae</taxon>
        <taxon>Venturiales</taxon>
        <taxon>Venturiaceae</taxon>
        <taxon>Venturia</taxon>
    </lineage>
</organism>
<dbReference type="SUPFAM" id="SSF53383">
    <property type="entry name" value="PLP-dependent transferases"/>
    <property type="match status" value="1"/>
</dbReference>
<dbReference type="InterPro" id="IPR050478">
    <property type="entry name" value="Ethylene_sulfur-biosynth"/>
</dbReference>
<dbReference type="Proteomes" id="UP000298493">
    <property type="component" value="Unassembled WGS sequence"/>
</dbReference>
<dbReference type="PANTHER" id="PTHR43795:SF39">
    <property type="entry name" value="AMINOTRANSFERASE CLASS I_CLASSII DOMAIN-CONTAINING PROTEIN"/>
    <property type="match status" value="1"/>
</dbReference>
<evidence type="ECO:0000259" key="2">
    <source>
        <dbReference type="Pfam" id="PF00155"/>
    </source>
</evidence>
<gene>
    <name evidence="3" type="ORF">E6O75_ATG05803</name>
</gene>
<keyword evidence="1" id="KW-0663">Pyridoxal phosphate</keyword>
<dbReference type="EMBL" id="SNSC02000013">
    <property type="protein sequence ID" value="TID18682.1"/>
    <property type="molecule type" value="Genomic_DNA"/>
</dbReference>
<dbReference type="PANTHER" id="PTHR43795">
    <property type="entry name" value="BIFUNCTIONAL ASPARTATE AMINOTRANSFERASE AND GLUTAMATE/ASPARTATE-PREPHENATE AMINOTRANSFERASE-RELATED"/>
    <property type="match status" value="1"/>
</dbReference>
<dbReference type="PRINTS" id="PR00753">
    <property type="entry name" value="ACCSYNTHASE"/>
</dbReference>
<dbReference type="GO" id="GO:0030170">
    <property type="term" value="F:pyridoxal phosphate binding"/>
    <property type="evidence" value="ECO:0007669"/>
    <property type="project" value="InterPro"/>
</dbReference>
<reference evidence="3 4" key="1">
    <citation type="submission" date="2019-04" db="EMBL/GenBank/DDBJ databases">
        <title>High contiguity whole genome sequence and gene annotation resource for two Venturia nashicola isolates.</title>
        <authorList>
            <person name="Prokchorchik M."/>
            <person name="Won K."/>
            <person name="Lee Y."/>
            <person name="Choi E.D."/>
            <person name="Segonzac C."/>
            <person name="Sohn K.H."/>
        </authorList>
    </citation>
    <scope>NUCLEOTIDE SEQUENCE [LARGE SCALE GENOMIC DNA]</scope>
    <source>
        <strain evidence="3 4">PRI2</strain>
    </source>
</reference>
<dbReference type="Gene3D" id="3.40.640.10">
    <property type="entry name" value="Type I PLP-dependent aspartate aminotransferase-like (Major domain)"/>
    <property type="match status" value="1"/>
</dbReference>
<accession>A0A4Z1NRD0</accession>
<comment type="caution">
    <text evidence="3">The sequence shown here is derived from an EMBL/GenBank/DDBJ whole genome shotgun (WGS) entry which is preliminary data.</text>
</comment>
<dbReference type="Gene3D" id="3.90.1150.10">
    <property type="entry name" value="Aspartate Aminotransferase, domain 1"/>
    <property type="match status" value="1"/>
</dbReference>
<dbReference type="InterPro" id="IPR015422">
    <property type="entry name" value="PyrdxlP-dep_Trfase_small"/>
</dbReference>
<dbReference type="Pfam" id="PF00155">
    <property type="entry name" value="Aminotran_1_2"/>
    <property type="match status" value="1"/>
</dbReference>
<dbReference type="GO" id="GO:0008483">
    <property type="term" value="F:transaminase activity"/>
    <property type="evidence" value="ECO:0007669"/>
    <property type="project" value="TreeGrafter"/>
</dbReference>